<dbReference type="InterPro" id="IPR017847">
    <property type="entry name" value="T6SS_RhsGE_Vgr_subset"/>
</dbReference>
<proteinExistence type="inferred from homology"/>
<dbReference type="Gene3D" id="3.55.50.10">
    <property type="entry name" value="Baseplate protein-like domains"/>
    <property type="match status" value="1"/>
</dbReference>
<dbReference type="PANTHER" id="PTHR32305:SF15">
    <property type="entry name" value="PROTEIN RHSA-RELATED"/>
    <property type="match status" value="1"/>
</dbReference>
<dbReference type="NCBIfam" id="TIGR01646">
    <property type="entry name" value="vgr_GE"/>
    <property type="match status" value="1"/>
</dbReference>
<dbReference type="AlphaFoldDB" id="A0A0C1Z3V6"/>
<dbReference type="PANTHER" id="PTHR32305">
    <property type="match status" value="1"/>
</dbReference>
<evidence type="ECO:0000313" key="8">
    <source>
        <dbReference type="Proteomes" id="UP000031599"/>
    </source>
</evidence>
<dbReference type="InterPro" id="IPR037026">
    <property type="entry name" value="Vgr_OB-fold_dom_sf"/>
</dbReference>
<evidence type="ECO:0000259" key="5">
    <source>
        <dbReference type="Pfam" id="PF04717"/>
    </source>
</evidence>
<dbReference type="InterPro" id="IPR006531">
    <property type="entry name" value="Gp5/Vgr_OB"/>
</dbReference>
<dbReference type="Gene3D" id="4.10.220.110">
    <property type="match status" value="1"/>
</dbReference>
<organism evidence="7 8">
    <name type="scientific">Enhygromyxa salina</name>
    <dbReference type="NCBI Taxonomy" id="215803"/>
    <lineage>
        <taxon>Bacteria</taxon>
        <taxon>Pseudomonadati</taxon>
        <taxon>Myxococcota</taxon>
        <taxon>Polyangia</taxon>
        <taxon>Nannocystales</taxon>
        <taxon>Nannocystaceae</taxon>
        <taxon>Enhygromyxa</taxon>
    </lineage>
</organism>
<sequence>MSDAEQLTVELRFESRKELPAPWEPTGLIVTEQLNEPYDMRVELMTYELAAEPSVLLGASVSLFIERGALVHEISGIVERVEEGATSEHDLFCTITVVPALRALAHRRNSRIFQDMKIPEILELVLAEGLSPYERSVNVDNLVGDYLPQEYTVQYRESDFDFVHRLMEEYGINYRFKSEDGVEVMYLSDSSASYEDLISLGNQDGLLPMRMRGGTPEMTEDARGFRRESKLRSTVARSMVFDWLSPDEPRTSESDVAAEFDIPNGATLEPEREDYDHEQPSATYGYRSAGLDTAEFDSQVALRRARHQRDAVRCWGVAVTTQMTAGTKFELLDHPQVDLLGRYYVVSVTHMAGVFAGAELADEAYVNKFQCVPEAVQWRPARQRRSPRISGMQTATVVGPAGEEIHTDEHGRIKVQFHWDREGEFDENTSCFIRVVQPWAGNGWGFVFLPRIGMEVAVTFIEGDPDRPVITGCLYNGANTPPYALPDDKTKSTIKSDSSPGGGGFNELRFEDSAGAEEIYIHAQKDFNEEVLNDHNTTVGANQTNTVEVDQEQTIHGNQTEVVDGNQDITVNSDQIIHVVGAVTETIDAGETRTVTSGVTEDITGGETRTITGDQSETITGSVTRTISADVTETITGGVTQTITGAMTQTITGGQTVTTPATYTLTAAGGVTINAPAGYKVIAPGGTTYVDSFFDSYGAKKLTAYGFTMGLTANKVDLVVNALSVVNMKVDMVGIKVDICNHKTSFCATEVKVTPNQVKSGIIGAYMYAQTLFM</sequence>
<comment type="subcellular location">
    <subcellularLocation>
        <location evidence="1">Secreted</location>
    </subcellularLocation>
</comment>
<comment type="caution">
    <text evidence="7">The sequence shown here is derived from an EMBL/GenBank/DDBJ whole genome shotgun (WGS) entry which is preliminary data.</text>
</comment>
<evidence type="ECO:0000259" key="6">
    <source>
        <dbReference type="Pfam" id="PF22178"/>
    </source>
</evidence>
<dbReference type="Pfam" id="PF05954">
    <property type="entry name" value="Phage_GPD"/>
    <property type="match status" value="1"/>
</dbReference>
<keyword evidence="3" id="KW-0964">Secreted</keyword>
<accession>A0A0C1Z3V6</accession>
<evidence type="ECO:0000256" key="1">
    <source>
        <dbReference type="ARBA" id="ARBA00004613"/>
    </source>
</evidence>
<dbReference type="GO" id="GO:0005576">
    <property type="term" value="C:extracellular region"/>
    <property type="evidence" value="ECO:0007669"/>
    <property type="project" value="UniProtKB-SubCell"/>
</dbReference>
<dbReference type="InterPro" id="IPR006533">
    <property type="entry name" value="T6SS_Vgr_RhsGE"/>
</dbReference>
<dbReference type="EMBL" id="JMCC02000135">
    <property type="protein sequence ID" value="KIG12359.1"/>
    <property type="molecule type" value="Genomic_DNA"/>
</dbReference>
<dbReference type="InterPro" id="IPR050708">
    <property type="entry name" value="T6SS_VgrG/RHS"/>
</dbReference>
<dbReference type="Gene3D" id="2.30.110.50">
    <property type="match status" value="1"/>
</dbReference>
<evidence type="ECO:0000256" key="3">
    <source>
        <dbReference type="ARBA" id="ARBA00022525"/>
    </source>
</evidence>
<gene>
    <name evidence="7" type="ORF">DB30_01550</name>
</gene>
<dbReference type="RefSeq" id="WP_052557879.1">
    <property type="nucleotide sequence ID" value="NZ_JMCC02000135.1"/>
</dbReference>
<dbReference type="Pfam" id="PF22178">
    <property type="entry name" value="Gp5_trimer_C"/>
    <property type="match status" value="1"/>
</dbReference>
<protein>
    <submittedName>
        <fullName evidence="7">Putative vgr related protein</fullName>
    </submittedName>
</protein>
<dbReference type="SUPFAM" id="SSF69279">
    <property type="entry name" value="Phage tail proteins"/>
    <property type="match status" value="2"/>
</dbReference>
<dbReference type="SUPFAM" id="SSF69255">
    <property type="entry name" value="gp5 N-terminal domain-like"/>
    <property type="match status" value="1"/>
</dbReference>
<dbReference type="Gene3D" id="2.40.50.230">
    <property type="entry name" value="Gp5 N-terminal domain"/>
    <property type="match status" value="1"/>
</dbReference>
<reference evidence="7 8" key="1">
    <citation type="submission" date="2014-12" db="EMBL/GenBank/DDBJ databases">
        <title>Genome assembly of Enhygromyxa salina DSM 15201.</title>
        <authorList>
            <person name="Sharma G."/>
            <person name="Subramanian S."/>
        </authorList>
    </citation>
    <scope>NUCLEOTIDE SEQUENCE [LARGE SCALE GENOMIC DNA]</scope>
    <source>
        <strain evidence="7 8">DSM 15201</strain>
    </source>
</reference>
<evidence type="ECO:0000256" key="2">
    <source>
        <dbReference type="ARBA" id="ARBA00005558"/>
    </source>
</evidence>
<dbReference type="Proteomes" id="UP000031599">
    <property type="component" value="Unassembled WGS sequence"/>
</dbReference>
<feature type="domain" description="Gp5/Type VI secretion system Vgr protein OB-fold" evidence="5">
    <location>
        <begin position="406"/>
        <end position="475"/>
    </location>
</feature>
<dbReference type="NCBIfam" id="TIGR03361">
    <property type="entry name" value="VI_Rhs_Vgr"/>
    <property type="match status" value="1"/>
</dbReference>
<evidence type="ECO:0000256" key="4">
    <source>
        <dbReference type="SAM" id="MobiDB-lite"/>
    </source>
</evidence>
<feature type="region of interest" description="Disordered" evidence="4">
    <location>
        <begin position="484"/>
        <end position="506"/>
    </location>
</feature>
<dbReference type="Pfam" id="PF04717">
    <property type="entry name" value="Phage_base_V"/>
    <property type="match status" value="1"/>
</dbReference>
<name>A0A0C1Z3V6_9BACT</name>
<comment type="similarity">
    <text evidence="2">Belongs to the VgrG protein family.</text>
</comment>
<evidence type="ECO:0000313" key="7">
    <source>
        <dbReference type="EMBL" id="KIG12359.1"/>
    </source>
</evidence>
<dbReference type="InterPro" id="IPR054030">
    <property type="entry name" value="Gp5_Vgr_C"/>
</dbReference>
<dbReference type="SUPFAM" id="SSF69349">
    <property type="entry name" value="Phage fibre proteins"/>
    <property type="match status" value="2"/>
</dbReference>
<feature type="domain" description="Gp5/Type VI secretion system Vgr C-terminal trimerisation" evidence="6">
    <location>
        <begin position="492"/>
        <end position="599"/>
    </location>
</feature>